<protein>
    <recommendedName>
        <fullName evidence="3">Protein kinase domain-containing protein</fullName>
    </recommendedName>
</protein>
<dbReference type="SUPFAM" id="SSF56112">
    <property type="entry name" value="Protein kinase-like (PK-like)"/>
    <property type="match status" value="1"/>
</dbReference>
<dbReference type="AlphaFoldDB" id="A0A4Y3WS13"/>
<dbReference type="Gene3D" id="1.10.510.10">
    <property type="entry name" value="Transferase(Phosphotransferase) domain 1"/>
    <property type="match status" value="1"/>
</dbReference>
<dbReference type="OrthoDB" id="3328426at2"/>
<name>A0A4Y3WS13_9PSEU</name>
<gene>
    <name evidence="1" type="ORF">PHY01_39360</name>
</gene>
<dbReference type="RefSeq" id="WP_141280466.1">
    <property type="nucleotide sequence ID" value="NZ_BAAARZ010000020.1"/>
</dbReference>
<evidence type="ECO:0000313" key="2">
    <source>
        <dbReference type="Proteomes" id="UP000320338"/>
    </source>
</evidence>
<reference evidence="1 2" key="1">
    <citation type="submission" date="2019-06" db="EMBL/GenBank/DDBJ databases">
        <title>Whole genome shotgun sequence of Pseudonocardia hydrocarbonoxydans NBRC 14498.</title>
        <authorList>
            <person name="Hosoyama A."/>
            <person name="Uohara A."/>
            <person name="Ohji S."/>
            <person name="Ichikawa N."/>
        </authorList>
    </citation>
    <scope>NUCLEOTIDE SEQUENCE [LARGE SCALE GENOMIC DNA]</scope>
    <source>
        <strain evidence="1 2">NBRC 14498</strain>
    </source>
</reference>
<comment type="caution">
    <text evidence="1">The sequence shown here is derived from an EMBL/GenBank/DDBJ whole genome shotgun (WGS) entry which is preliminary data.</text>
</comment>
<dbReference type="Proteomes" id="UP000320338">
    <property type="component" value="Unassembled WGS sequence"/>
</dbReference>
<keyword evidence="2" id="KW-1185">Reference proteome</keyword>
<organism evidence="1 2">
    <name type="scientific">Pseudonocardia hydrocarbonoxydans</name>
    <dbReference type="NCBI Taxonomy" id="76726"/>
    <lineage>
        <taxon>Bacteria</taxon>
        <taxon>Bacillati</taxon>
        <taxon>Actinomycetota</taxon>
        <taxon>Actinomycetes</taxon>
        <taxon>Pseudonocardiales</taxon>
        <taxon>Pseudonocardiaceae</taxon>
        <taxon>Pseudonocardia</taxon>
    </lineage>
</organism>
<sequence length="206" mass="21751">MTRRRARPVRVTPDVTWFPPSDGGVGALLRLADGVPEEAVRQIRDTGVGGLLPIGNVFVRDGAVWLRTPQPSGPTIDDLTTGTGLGTEDAVAVLGGIARVVRALHARGLHHGRIAGDTVLLDPSGAPLLVMVRPGPHDRARDERCLAALARTLAAAWCDADGAALLHRFAGRLVLDGLDEALPALPRAAPPGPARLAVVRRWSRRS</sequence>
<evidence type="ECO:0000313" key="1">
    <source>
        <dbReference type="EMBL" id="GEC21653.1"/>
    </source>
</evidence>
<evidence type="ECO:0008006" key="3">
    <source>
        <dbReference type="Google" id="ProtNLM"/>
    </source>
</evidence>
<proteinExistence type="predicted"/>
<accession>A0A4Y3WS13</accession>
<dbReference type="EMBL" id="BJNG01000036">
    <property type="protein sequence ID" value="GEC21653.1"/>
    <property type="molecule type" value="Genomic_DNA"/>
</dbReference>
<dbReference type="InterPro" id="IPR011009">
    <property type="entry name" value="Kinase-like_dom_sf"/>
</dbReference>